<protein>
    <submittedName>
        <fullName evidence="2">Uncharacterized protein</fullName>
    </submittedName>
</protein>
<organism evidence="2 3">
    <name type="scientific">Hydrococcus rivularis NIES-593</name>
    <dbReference type="NCBI Taxonomy" id="1921803"/>
    <lineage>
        <taxon>Bacteria</taxon>
        <taxon>Bacillati</taxon>
        <taxon>Cyanobacteriota</taxon>
        <taxon>Cyanophyceae</taxon>
        <taxon>Pleurocapsales</taxon>
        <taxon>Hydrococcaceae</taxon>
        <taxon>Hydrococcus</taxon>
    </lineage>
</organism>
<dbReference type="AlphaFoldDB" id="A0A1U7H6S6"/>
<evidence type="ECO:0000313" key="3">
    <source>
        <dbReference type="Proteomes" id="UP000186868"/>
    </source>
</evidence>
<feature type="compositionally biased region" description="Basic and acidic residues" evidence="1">
    <location>
        <begin position="1"/>
        <end position="31"/>
    </location>
</feature>
<sequence length="76" mass="8905">MNAKESARELMTQKRQQEEHLHETMLNRSQEELETANTAEIEEQARELMAQQRQQEEHVEESMLSRAEAEIHASKG</sequence>
<dbReference type="RefSeq" id="WP_073601772.1">
    <property type="nucleotide sequence ID" value="NZ_MRCB01000061.1"/>
</dbReference>
<dbReference type="EMBL" id="MRCB01000061">
    <property type="protein sequence ID" value="OKH17633.1"/>
    <property type="molecule type" value="Genomic_DNA"/>
</dbReference>
<dbReference type="Proteomes" id="UP000186868">
    <property type="component" value="Unassembled WGS sequence"/>
</dbReference>
<feature type="compositionally biased region" description="Basic and acidic residues" evidence="1">
    <location>
        <begin position="54"/>
        <end position="76"/>
    </location>
</feature>
<evidence type="ECO:0000313" key="2">
    <source>
        <dbReference type="EMBL" id="OKH17633.1"/>
    </source>
</evidence>
<keyword evidence="3" id="KW-1185">Reference proteome</keyword>
<dbReference type="STRING" id="1921803.NIES593_22915"/>
<comment type="caution">
    <text evidence="2">The sequence shown here is derived from an EMBL/GenBank/DDBJ whole genome shotgun (WGS) entry which is preliminary data.</text>
</comment>
<reference evidence="2 3" key="1">
    <citation type="submission" date="2016-11" db="EMBL/GenBank/DDBJ databases">
        <title>Draft Genome Sequences of Nine Cyanobacterial Strains from Diverse Habitats.</title>
        <authorList>
            <person name="Zhu T."/>
            <person name="Hou S."/>
            <person name="Lu X."/>
            <person name="Hess W.R."/>
        </authorList>
    </citation>
    <scope>NUCLEOTIDE SEQUENCE [LARGE SCALE GENOMIC DNA]</scope>
    <source>
        <strain evidence="2 3">NIES-593</strain>
    </source>
</reference>
<evidence type="ECO:0000256" key="1">
    <source>
        <dbReference type="SAM" id="MobiDB-lite"/>
    </source>
</evidence>
<name>A0A1U7H6S6_9CYAN</name>
<gene>
    <name evidence="2" type="ORF">NIES593_22915</name>
</gene>
<feature type="region of interest" description="Disordered" evidence="1">
    <location>
        <begin position="52"/>
        <end position="76"/>
    </location>
</feature>
<proteinExistence type="predicted"/>
<feature type="region of interest" description="Disordered" evidence="1">
    <location>
        <begin position="1"/>
        <end position="34"/>
    </location>
</feature>
<dbReference type="OrthoDB" id="583073at2"/>
<accession>A0A1U7H6S6</accession>